<dbReference type="InterPro" id="IPR002740">
    <property type="entry name" value="EVE_domain"/>
</dbReference>
<dbReference type="Pfam" id="PF01878">
    <property type="entry name" value="EVE"/>
    <property type="match status" value="1"/>
</dbReference>
<dbReference type="CDD" id="cd21133">
    <property type="entry name" value="EVE"/>
    <property type="match status" value="1"/>
</dbReference>
<sequence length="135" mass="15923">MSYWLLKTEPQDFSWDNMLYDKVTVWDNVLNYQAQNYLKVMKCGDFAFFYHSGKDKGIIGIVDIYKEFYLPNMNNRFGVVEVKINKKLNKTVFLKDIKSISTLKNMLILKQPRLSVSPITEQEWHCILQLGETTL</sequence>
<dbReference type="RefSeq" id="WP_045171189.1">
    <property type="nucleotide sequence ID" value="NZ_QOHL01000006.1"/>
</dbReference>
<dbReference type="Proteomes" id="UP000293377">
    <property type="component" value="Unassembled WGS sequence"/>
</dbReference>
<dbReference type="AlphaFoldDB" id="A0A4Q6I6N7"/>
<evidence type="ECO:0000313" key="2">
    <source>
        <dbReference type="EMBL" id="RZB12863.1"/>
    </source>
</evidence>
<proteinExistence type="predicted"/>
<keyword evidence="3" id="KW-1185">Reference proteome</keyword>
<evidence type="ECO:0000259" key="1">
    <source>
        <dbReference type="Pfam" id="PF01878"/>
    </source>
</evidence>
<dbReference type="InterPro" id="IPR015947">
    <property type="entry name" value="PUA-like_sf"/>
</dbReference>
<dbReference type="EMBL" id="QOHL01000006">
    <property type="protein sequence ID" value="RZB12863.1"/>
    <property type="molecule type" value="Genomic_DNA"/>
</dbReference>
<dbReference type="SUPFAM" id="SSF88697">
    <property type="entry name" value="PUA domain-like"/>
    <property type="match status" value="1"/>
</dbReference>
<dbReference type="OrthoDB" id="9791347at2"/>
<comment type="caution">
    <text evidence="2">The sequence shown here is derived from an EMBL/GenBank/DDBJ whole genome shotgun (WGS) entry which is preliminary data.</text>
</comment>
<dbReference type="InterPro" id="IPR052181">
    <property type="entry name" value="5hmC_binding"/>
</dbReference>
<gene>
    <name evidence="2" type="ORF">DRF75_02005</name>
</gene>
<name>A0A4Q6I6N7_9RICK</name>
<dbReference type="PANTHER" id="PTHR14087">
    <property type="entry name" value="THYMOCYTE NUCLEAR PROTEIN 1"/>
    <property type="match status" value="1"/>
</dbReference>
<dbReference type="InterPro" id="IPR047197">
    <property type="entry name" value="THYN1-like_EVE"/>
</dbReference>
<evidence type="ECO:0000313" key="3">
    <source>
        <dbReference type="Proteomes" id="UP000293377"/>
    </source>
</evidence>
<organism evidence="2 3">
    <name type="scientific">Ehrlichia minasensis</name>
    <dbReference type="NCBI Taxonomy" id="1242993"/>
    <lineage>
        <taxon>Bacteria</taxon>
        <taxon>Pseudomonadati</taxon>
        <taxon>Pseudomonadota</taxon>
        <taxon>Alphaproteobacteria</taxon>
        <taxon>Rickettsiales</taxon>
        <taxon>Anaplasmataceae</taxon>
        <taxon>Ehrlichia</taxon>
    </lineage>
</organism>
<accession>A0A4Q6I6N7</accession>
<protein>
    <submittedName>
        <fullName evidence="2">EVE domain-containing protein</fullName>
    </submittedName>
</protein>
<reference evidence="2 3" key="1">
    <citation type="submission" date="2018-06" db="EMBL/GenBank/DDBJ databases">
        <title>Complete Genome Sequence of Ehrlichia minasensis Isolated From Cattle.</title>
        <authorList>
            <person name="Aguiar D.M."/>
            <person name="Araujo J.P.A.Jr."/>
            <person name="Nakazato L."/>
            <person name="Bard E."/>
            <person name="Cabezas-Cruz A."/>
        </authorList>
    </citation>
    <scope>NUCLEOTIDE SEQUENCE [LARGE SCALE GENOMIC DNA]</scope>
    <source>
        <strain evidence="2 3">B11</strain>
    </source>
</reference>
<dbReference type="Gene3D" id="3.10.590.10">
    <property type="entry name" value="ph1033 like domains"/>
    <property type="match status" value="1"/>
</dbReference>
<feature type="domain" description="EVE" evidence="1">
    <location>
        <begin position="2"/>
        <end position="130"/>
    </location>
</feature>
<dbReference type="PANTHER" id="PTHR14087:SF8">
    <property type="entry name" value="OS03G0676100 PROTEIN"/>
    <property type="match status" value="1"/>
</dbReference>